<dbReference type="GO" id="GO:0008658">
    <property type="term" value="F:penicillin binding"/>
    <property type="evidence" value="ECO:0007669"/>
    <property type="project" value="InterPro"/>
</dbReference>
<dbReference type="InterPro" id="IPR005311">
    <property type="entry name" value="PBP_dimer"/>
</dbReference>
<dbReference type="PANTHER" id="PTHR30627:SF1">
    <property type="entry name" value="PEPTIDOGLYCAN D,D-TRANSPEPTIDASE FTSI"/>
    <property type="match status" value="1"/>
</dbReference>
<keyword evidence="4" id="KW-1133">Transmembrane helix</keyword>
<dbReference type="PROSITE" id="PS51178">
    <property type="entry name" value="PASTA"/>
    <property type="match status" value="2"/>
</dbReference>
<dbReference type="Gene3D" id="3.40.710.10">
    <property type="entry name" value="DD-peptidase/beta-lactamase superfamily"/>
    <property type="match status" value="1"/>
</dbReference>
<dbReference type="CDD" id="cd06576">
    <property type="entry name" value="PASTA_Pbp2x-like_1"/>
    <property type="match status" value="1"/>
</dbReference>
<dbReference type="InterPro" id="IPR050515">
    <property type="entry name" value="Beta-lactam/transpept"/>
</dbReference>
<comment type="caution">
    <text evidence="6">The sequence shown here is derived from an EMBL/GenBank/DDBJ whole genome shotgun (WGS) entry which is preliminary data.</text>
</comment>
<evidence type="ECO:0000256" key="4">
    <source>
        <dbReference type="SAM" id="Phobius"/>
    </source>
</evidence>
<dbReference type="SMART" id="SM00740">
    <property type="entry name" value="PASTA"/>
    <property type="match status" value="2"/>
</dbReference>
<reference evidence="6" key="1">
    <citation type="submission" date="2020-08" db="EMBL/GenBank/DDBJ databases">
        <title>Genome public.</title>
        <authorList>
            <person name="Liu C."/>
            <person name="Sun Q."/>
        </authorList>
    </citation>
    <scope>NUCLEOTIDE SEQUENCE</scope>
    <source>
        <strain evidence="6">BX5</strain>
    </source>
</reference>
<comment type="subcellular location">
    <subcellularLocation>
        <location evidence="1">Membrane</location>
    </subcellularLocation>
</comment>
<dbReference type="Gene3D" id="3.30.10.20">
    <property type="match status" value="2"/>
</dbReference>
<gene>
    <name evidence="6" type="ORF">H8S55_02830</name>
</gene>
<name>A0A8J6M9H6_9FIRM</name>
<feature type="domain" description="PASTA" evidence="5">
    <location>
        <begin position="739"/>
        <end position="805"/>
    </location>
</feature>
<dbReference type="SUPFAM" id="SSF56519">
    <property type="entry name" value="Penicillin binding protein dimerisation domain"/>
    <property type="match status" value="1"/>
</dbReference>
<dbReference type="Pfam" id="PF03793">
    <property type="entry name" value="PASTA"/>
    <property type="match status" value="2"/>
</dbReference>
<dbReference type="Proteomes" id="UP000602260">
    <property type="component" value="Unassembled WGS sequence"/>
</dbReference>
<dbReference type="SUPFAM" id="SSF54184">
    <property type="entry name" value="Penicillin-binding protein 2x (pbp-2x), c-terminal domain"/>
    <property type="match status" value="1"/>
</dbReference>
<dbReference type="CDD" id="cd06577">
    <property type="entry name" value="PASTA_pknB"/>
    <property type="match status" value="1"/>
</dbReference>
<keyword evidence="7" id="KW-1185">Reference proteome</keyword>
<dbReference type="InterPro" id="IPR001460">
    <property type="entry name" value="PCN-bd_Tpept"/>
</dbReference>
<dbReference type="InterPro" id="IPR012338">
    <property type="entry name" value="Beta-lactam/transpept-like"/>
</dbReference>
<dbReference type="PANTHER" id="PTHR30627">
    <property type="entry name" value="PEPTIDOGLYCAN D,D-TRANSPEPTIDASE"/>
    <property type="match status" value="1"/>
</dbReference>
<comment type="similarity">
    <text evidence="2">Belongs to the transpeptidase family.</text>
</comment>
<sequence>MEGRQEKRHSSEVAAARERRSKRTIFKRTVILMVLCGVMLFVPLFWRLWDVAIVRHEDYQSRATKQQTLDLSVSAARGNIYDCNGNVLAMSATVYNLILSPKDLMQDCVDKKDYTDDDGSLNEGAWNAAVKAAQDQLVKDLMGLIPNLDQEKLEKQVRATEYSYREIKTKIEEEDAKAIRDYIVQNKTSHYLYLVAGTQRYYPYASLAAQTLGFVNAEGGAVGIEAAYDDVLKGTAGRVITTRTGAGTQMYNNYSEFIDAIDGYDLTLTIDATIQSYAEKTLAEGIKAYDVRNGAFCIVMNPKTGAILAMASSPGFDPNNYSTITDQLLNQEMEQDANDIYANLKQNNPEKLTDAELLEQAQAQAYSNAVNTQWRSKALDSRYEPGSTFKAVVLASALEEGVVSENDTFYCSGSYKVAGYDKPISCSKRTGHGAQTLAQAVQNSCNPAFMQIGQRLGLSKFYDYFEAFGMTEQTGIDLPGEASLKDAYWRREKMTNVDLAVASFGQRFEVTPLQMITAFAATINGGDLVKPYVVQSVSTRDKTVAENTQPTVVRQVVSQETSQRVSKILESVVSEGTGKNAYVAGYRIGGKTGSSETQEEGRTIVSFMGFAPADDPEVIVLLAYDKPQEASPGSHYSTTGVYISGGNMAAPKVGPLIADILDYMGVEKKYTAEESAAVDVVTPRVSGMTVDAAESTLRKKGLSSRTVGEGDTVTAQIPASGAAVPGGSKVILYLGSAAPEETGTVPNVVGLSYESAKKRLEDSGFFMRASGVSTYYGNSTTASGQSVASGETAPIGTVIEVQFSNVVEDGL</sequence>
<dbReference type="InterPro" id="IPR005543">
    <property type="entry name" value="PASTA_dom"/>
</dbReference>
<evidence type="ECO:0000313" key="6">
    <source>
        <dbReference type="EMBL" id="MBC5716265.1"/>
    </source>
</evidence>
<dbReference type="Pfam" id="PF03717">
    <property type="entry name" value="PBP_dimer"/>
    <property type="match status" value="1"/>
</dbReference>
<keyword evidence="4" id="KW-0812">Transmembrane</keyword>
<organism evidence="6 7">
    <name type="scientific">Flintibacter faecis</name>
    <dbReference type="NCBI Taxonomy" id="2763047"/>
    <lineage>
        <taxon>Bacteria</taxon>
        <taxon>Bacillati</taxon>
        <taxon>Bacillota</taxon>
        <taxon>Clostridia</taxon>
        <taxon>Eubacteriales</taxon>
        <taxon>Flintibacter</taxon>
    </lineage>
</organism>
<dbReference type="Gene3D" id="3.90.1310.10">
    <property type="entry name" value="Penicillin-binding protein 2a (Domain 2)"/>
    <property type="match status" value="1"/>
</dbReference>
<evidence type="ECO:0000256" key="2">
    <source>
        <dbReference type="ARBA" id="ARBA00007171"/>
    </source>
</evidence>
<evidence type="ECO:0000259" key="5">
    <source>
        <dbReference type="PROSITE" id="PS51178"/>
    </source>
</evidence>
<dbReference type="AlphaFoldDB" id="A0A8J6M9H6"/>
<dbReference type="GO" id="GO:0071555">
    <property type="term" value="P:cell wall organization"/>
    <property type="evidence" value="ECO:0007669"/>
    <property type="project" value="TreeGrafter"/>
</dbReference>
<keyword evidence="3 4" id="KW-0472">Membrane</keyword>
<dbReference type="EMBL" id="JACOPN010000002">
    <property type="protein sequence ID" value="MBC5716265.1"/>
    <property type="molecule type" value="Genomic_DNA"/>
</dbReference>
<evidence type="ECO:0000256" key="1">
    <source>
        <dbReference type="ARBA" id="ARBA00004370"/>
    </source>
</evidence>
<feature type="transmembrane region" description="Helical" evidence="4">
    <location>
        <begin position="29"/>
        <end position="49"/>
    </location>
</feature>
<dbReference type="InterPro" id="IPR036138">
    <property type="entry name" value="PBP_dimer_sf"/>
</dbReference>
<protein>
    <submittedName>
        <fullName evidence="6">PASTA domain-containing protein</fullName>
    </submittedName>
</protein>
<evidence type="ECO:0000313" key="7">
    <source>
        <dbReference type="Proteomes" id="UP000602260"/>
    </source>
</evidence>
<accession>A0A8J6M9H6</accession>
<dbReference type="RefSeq" id="WP_186877752.1">
    <property type="nucleotide sequence ID" value="NZ_JACOPN010000002.1"/>
</dbReference>
<dbReference type="SUPFAM" id="SSF56601">
    <property type="entry name" value="beta-lactamase/transpeptidase-like"/>
    <property type="match status" value="1"/>
</dbReference>
<dbReference type="Pfam" id="PF00905">
    <property type="entry name" value="Transpeptidase"/>
    <property type="match status" value="1"/>
</dbReference>
<dbReference type="GO" id="GO:0005886">
    <property type="term" value="C:plasma membrane"/>
    <property type="evidence" value="ECO:0007669"/>
    <property type="project" value="TreeGrafter"/>
</dbReference>
<feature type="domain" description="PASTA" evidence="5">
    <location>
        <begin position="676"/>
        <end position="736"/>
    </location>
</feature>
<evidence type="ECO:0000256" key="3">
    <source>
        <dbReference type="ARBA" id="ARBA00023136"/>
    </source>
</evidence>
<proteinExistence type="inferred from homology"/>